<evidence type="ECO:0000256" key="2">
    <source>
        <dbReference type="ARBA" id="ARBA00022679"/>
    </source>
</evidence>
<dbReference type="GO" id="GO:0045944">
    <property type="term" value="P:positive regulation of transcription by RNA polymerase II"/>
    <property type="evidence" value="ECO:0007669"/>
    <property type="project" value="TreeGrafter"/>
</dbReference>
<dbReference type="GO" id="GO:0005524">
    <property type="term" value="F:ATP binding"/>
    <property type="evidence" value="ECO:0007669"/>
    <property type="project" value="UniProtKB-UniRule"/>
</dbReference>
<dbReference type="GO" id="GO:0042771">
    <property type="term" value="P:intrinsic apoptotic signaling pathway in response to DNA damage by p53 class mediator"/>
    <property type="evidence" value="ECO:0007669"/>
    <property type="project" value="TreeGrafter"/>
</dbReference>
<dbReference type="InterPro" id="IPR011009">
    <property type="entry name" value="Kinase-like_dom_sf"/>
</dbReference>
<dbReference type="GO" id="GO:0003714">
    <property type="term" value="F:transcription corepressor activity"/>
    <property type="evidence" value="ECO:0007669"/>
    <property type="project" value="TreeGrafter"/>
</dbReference>
<keyword evidence="3 6" id="KW-0547">Nucleotide-binding</keyword>
<keyword evidence="4 9" id="KW-0418">Kinase</keyword>
<keyword evidence="9" id="KW-0238">DNA-binding</keyword>
<keyword evidence="5 6" id="KW-0067">ATP-binding</keyword>
<dbReference type="InterPro" id="IPR017441">
    <property type="entry name" value="Protein_kinase_ATP_BS"/>
</dbReference>
<dbReference type="GO" id="GO:0004674">
    <property type="term" value="F:protein serine/threonine kinase activity"/>
    <property type="evidence" value="ECO:0007669"/>
    <property type="project" value="UniProtKB-KW"/>
</dbReference>
<keyword evidence="9" id="KW-0371">Homeobox</keyword>
<dbReference type="GO" id="GO:0007224">
    <property type="term" value="P:smoothened signaling pathway"/>
    <property type="evidence" value="ECO:0007669"/>
    <property type="project" value="TreeGrafter"/>
</dbReference>
<evidence type="ECO:0000256" key="4">
    <source>
        <dbReference type="ARBA" id="ARBA00022777"/>
    </source>
</evidence>
<accession>A0AAD3QYH2</accession>
<protein>
    <submittedName>
        <fullName evidence="9">Homeodomain-interacting protein kinase 1-like protein</fullName>
    </submittedName>
</protein>
<dbReference type="PANTHER" id="PTHR24058:SF53">
    <property type="entry name" value="HOMEODOMAIN-INTERACTING PROTEIN KINASE 2"/>
    <property type="match status" value="1"/>
</dbReference>
<dbReference type="GO" id="GO:0005737">
    <property type="term" value="C:cytoplasm"/>
    <property type="evidence" value="ECO:0007669"/>
    <property type="project" value="TreeGrafter"/>
</dbReference>
<dbReference type="GO" id="GO:0016605">
    <property type="term" value="C:PML body"/>
    <property type="evidence" value="ECO:0007669"/>
    <property type="project" value="TreeGrafter"/>
</dbReference>
<organism evidence="9 10">
    <name type="scientific">Lates japonicus</name>
    <name type="common">Japanese lates</name>
    <dbReference type="NCBI Taxonomy" id="270547"/>
    <lineage>
        <taxon>Eukaryota</taxon>
        <taxon>Metazoa</taxon>
        <taxon>Chordata</taxon>
        <taxon>Craniata</taxon>
        <taxon>Vertebrata</taxon>
        <taxon>Euteleostomi</taxon>
        <taxon>Actinopterygii</taxon>
        <taxon>Neopterygii</taxon>
        <taxon>Teleostei</taxon>
        <taxon>Neoteleostei</taxon>
        <taxon>Acanthomorphata</taxon>
        <taxon>Carangaria</taxon>
        <taxon>Carangaria incertae sedis</taxon>
        <taxon>Centropomidae</taxon>
        <taxon>Lates</taxon>
    </lineage>
</organism>
<dbReference type="Gene3D" id="3.30.200.20">
    <property type="entry name" value="Phosphorylase Kinase, domain 1"/>
    <property type="match status" value="1"/>
</dbReference>
<feature type="domain" description="Protein kinase" evidence="8">
    <location>
        <begin position="54"/>
        <end position="370"/>
    </location>
</feature>
<dbReference type="GO" id="GO:0003677">
    <property type="term" value="F:DNA binding"/>
    <property type="evidence" value="ECO:0007669"/>
    <property type="project" value="UniProtKB-KW"/>
</dbReference>
<dbReference type="PANTHER" id="PTHR24058">
    <property type="entry name" value="DUAL SPECIFICITY PROTEIN KINASE"/>
    <property type="match status" value="1"/>
</dbReference>
<dbReference type="AlphaFoldDB" id="A0AAD3QYH2"/>
<keyword evidence="10" id="KW-1185">Reference proteome</keyword>
<dbReference type="SUPFAM" id="SSF56112">
    <property type="entry name" value="Protein kinase-like (PK-like)"/>
    <property type="match status" value="1"/>
</dbReference>
<keyword evidence="2" id="KW-0808">Transferase</keyword>
<comment type="caution">
    <text evidence="9">The sequence shown here is derived from an EMBL/GenBank/DDBJ whole genome shotgun (WGS) entry which is preliminary data.</text>
</comment>
<evidence type="ECO:0000256" key="7">
    <source>
        <dbReference type="SAM" id="MobiDB-lite"/>
    </source>
</evidence>
<dbReference type="Proteomes" id="UP001279410">
    <property type="component" value="Unassembled WGS sequence"/>
</dbReference>
<dbReference type="PROSITE" id="PS00108">
    <property type="entry name" value="PROTEIN_KINASE_ST"/>
    <property type="match status" value="1"/>
</dbReference>
<feature type="region of interest" description="Disordered" evidence="7">
    <location>
        <begin position="461"/>
        <end position="480"/>
    </location>
</feature>
<dbReference type="Pfam" id="PF00069">
    <property type="entry name" value="Pkinase"/>
    <property type="match status" value="1"/>
</dbReference>
<dbReference type="InterPro" id="IPR050494">
    <property type="entry name" value="Ser_Thr_dual-spec_kinase"/>
</dbReference>
<reference evidence="9" key="1">
    <citation type="submission" date="2022-08" db="EMBL/GenBank/DDBJ databases">
        <title>Genome sequencing of akame (Lates japonicus).</title>
        <authorList>
            <person name="Hashiguchi Y."/>
            <person name="Takahashi H."/>
        </authorList>
    </citation>
    <scope>NUCLEOTIDE SEQUENCE</scope>
    <source>
        <strain evidence="9">Kochi</strain>
    </source>
</reference>
<evidence type="ECO:0000313" key="9">
    <source>
        <dbReference type="EMBL" id="GLD48316.1"/>
    </source>
</evidence>
<evidence type="ECO:0000256" key="6">
    <source>
        <dbReference type="PROSITE-ProRule" id="PRU10141"/>
    </source>
</evidence>
<proteinExistence type="predicted"/>
<feature type="compositionally biased region" description="Polar residues" evidence="7">
    <location>
        <begin position="461"/>
        <end position="473"/>
    </location>
</feature>
<dbReference type="EMBL" id="BRZM01000005">
    <property type="protein sequence ID" value="GLD48316.1"/>
    <property type="molecule type" value="Genomic_DNA"/>
</dbReference>
<dbReference type="PROSITE" id="PS50011">
    <property type="entry name" value="PROTEIN_KINASE_DOM"/>
    <property type="match status" value="1"/>
</dbReference>
<name>A0AAD3QYH2_LATJO</name>
<dbReference type="PROSITE" id="PS00107">
    <property type="entry name" value="PROTEIN_KINASE_ATP"/>
    <property type="match status" value="1"/>
</dbReference>
<dbReference type="InterPro" id="IPR000719">
    <property type="entry name" value="Prot_kinase_dom"/>
</dbReference>
<feature type="binding site" evidence="6">
    <location>
        <position position="83"/>
    </location>
    <ligand>
        <name>ATP</name>
        <dbReference type="ChEBI" id="CHEBI:30616"/>
    </ligand>
</feature>
<evidence type="ECO:0000313" key="10">
    <source>
        <dbReference type="Proteomes" id="UP001279410"/>
    </source>
</evidence>
<dbReference type="InterPro" id="IPR008271">
    <property type="entry name" value="Ser/Thr_kinase_AS"/>
</dbReference>
<evidence type="ECO:0000256" key="3">
    <source>
        <dbReference type="ARBA" id="ARBA00022741"/>
    </source>
</evidence>
<dbReference type="GO" id="GO:0004713">
    <property type="term" value="F:protein tyrosine kinase activity"/>
    <property type="evidence" value="ECO:0007669"/>
    <property type="project" value="TreeGrafter"/>
</dbReference>
<dbReference type="GO" id="GO:0046332">
    <property type="term" value="F:SMAD binding"/>
    <property type="evidence" value="ECO:0007669"/>
    <property type="project" value="TreeGrafter"/>
</dbReference>
<dbReference type="GO" id="GO:0003713">
    <property type="term" value="F:transcription coactivator activity"/>
    <property type="evidence" value="ECO:0007669"/>
    <property type="project" value="TreeGrafter"/>
</dbReference>
<evidence type="ECO:0000259" key="8">
    <source>
        <dbReference type="PROSITE" id="PS50011"/>
    </source>
</evidence>
<keyword evidence="1" id="KW-0723">Serine/threonine-protein kinase</keyword>
<evidence type="ECO:0000256" key="1">
    <source>
        <dbReference type="ARBA" id="ARBA00022527"/>
    </source>
</evidence>
<evidence type="ECO:0000256" key="5">
    <source>
        <dbReference type="ARBA" id="ARBA00022840"/>
    </source>
</evidence>
<sequence length="509" mass="57335">MKEWNVWKTNFGGKKPSSALSSSKASSCLEDDETKPESYEVLKSDILCSSTSRYLIRDFIGEGSFGKVAKGVNLNTSQEVALKILKTEDTTDREIKMLDVVSVLDPVKKSVVQFYERFDHKGQTCLVFEKLDRSLFDLFVEREGRPLSLNEIRPVAHQLLTAFDALKGIGVVHSDLKPDNVMLVNHSSTPFRVKLIDFGVSFKTTEKMQGMTIQPVGYRAPEVILGLPITEAIDMWGLGCLLGFLYRGQDLFADCEYQSMKGIVELLGQPADHLLNDGHYTQIFFKENDYWDEPRWWMKTPLEYQLETGIEPETWQSPLRCLDDLIIHRPEMEKAELEDRRAFVSLLKCLLRSDPNNRITPGKALKHPFVEMDHLWKEFDTSSYADDSAEKIMIVPDYNLDSGEMEELLKPSVKPPSHNDSGSDSPQSCSSLLSIKIIFDTPDGAEPAAAMDAIGSAVSQGAASPAETSTNGVSPDEVPPARVKMSCMKRIRKFFGRTIRALFRKRTRE</sequence>
<dbReference type="SMART" id="SM00220">
    <property type="entry name" value="S_TKc"/>
    <property type="match status" value="1"/>
</dbReference>
<gene>
    <name evidence="9" type="ORF">AKAME5_000231500</name>
</gene>
<dbReference type="Gene3D" id="1.10.510.10">
    <property type="entry name" value="Transferase(Phosphotransferase) domain 1"/>
    <property type="match status" value="1"/>
</dbReference>